<dbReference type="Pfam" id="PF03551">
    <property type="entry name" value="PadR"/>
    <property type="match status" value="1"/>
</dbReference>
<keyword evidence="3" id="KW-1185">Reference proteome</keyword>
<dbReference type="Proteomes" id="UP000564644">
    <property type="component" value="Unassembled WGS sequence"/>
</dbReference>
<proteinExistence type="predicted"/>
<gene>
    <name evidence="2" type="ORF">H7C18_31410</name>
</gene>
<dbReference type="InterPro" id="IPR036390">
    <property type="entry name" value="WH_DNA-bd_sf"/>
</dbReference>
<evidence type="ECO:0000313" key="2">
    <source>
        <dbReference type="EMBL" id="MBB6735427.1"/>
    </source>
</evidence>
<dbReference type="PANTHER" id="PTHR33169">
    <property type="entry name" value="PADR-FAMILY TRANSCRIPTIONAL REGULATOR"/>
    <property type="match status" value="1"/>
</dbReference>
<dbReference type="RefSeq" id="WP_185133081.1">
    <property type="nucleotide sequence ID" value="NZ_JACJVO010000048.1"/>
</dbReference>
<evidence type="ECO:0000259" key="1">
    <source>
        <dbReference type="Pfam" id="PF03551"/>
    </source>
</evidence>
<comment type="caution">
    <text evidence="2">The sequence shown here is derived from an EMBL/GenBank/DDBJ whole genome shotgun (WGS) entry which is preliminary data.</text>
</comment>
<accession>A0A7X0VZC6</accession>
<evidence type="ECO:0000313" key="3">
    <source>
        <dbReference type="Proteomes" id="UP000564644"/>
    </source>
</evidence>
<dbReference type="Gene3D" id="1.10.10.10">
    <property type="entry name" value="Winged helix-like DNA-binding domain superfamily/Winged helix DNA-binding domain"/>
    <property type="match status" value="1"/>
</dbReference>
<dbReference type="AlphaFoldDB" id="A0A7X0VZC6"/>
<dbReference type="EMBL" id="JACJVO010000048">
    <property type="protein sequence ID" value="MBB6735427.1"/>
    <property type="molecule type" value="Genomic_DNA"/>
</dbReference>
<feature type="domain" description="Transcription regulator PadR N-terminal" evidence="1">
    <location>
        <begin position="6"/>
        <end position="78"/>
    </location>
</feature>
<sequence>MYDLFVLGELMAEDKHGYVLQERLQYAVGPNRKISAGTLYPLLTRFEENGWITQSEQNEGGRARKSYRLTELGRERFHTLIVSPIENHTDAELTFQFRLAYLHFVPKEARIACLRQYIQYLRNNLRYVNSLSEMIASKKIDDKQLYQVMRMLDHRKHMILADIEWVEKEADRIETAKEGME</sequence>
<dbReference type="PANTHER" id="PTHR33169:SF26">
    <property type="entry name" value="CONSERVED PROTEIN"/>
    <property type="match status" value="1"/>
</dbReference>
<dbReference type="InterPro" id="IPR036388">
    <property type="entry name" value="WH-like_DNA-bd_sf"/>
</dbReference>
<reference evidence="2 3" key="1">
    <citation type="submission" date="2020-08" db="EMBL/GenBank/DDBJ databases">
        <title>Cohnella phylogeny.</title>
        <authorList>
            <person name="Dunlap C."/>
        </authorList>
    </citation>
    <scope>NUCLEOTIDE SEQUENCE [LARGE SCALE GENOMIC DNA]</scope>
    <source>
        <strain evidence="2 3">CBP 2801</strain>
    </source>
</reference>
<dbReference type="SUPFAM" id="SSF46785">
    <property type="entry name" value="Winged helix' DNA-binding domain"/>
    <property type="match status" value="1"/>
</dbReference>
<protein>
    <submittedName>
        <fullName evidence="2">Helix-turn-helix transcriptional regulator</fullName>
    </submittedName>
</protein>
<organism evidence="2 3">
    <name type="scientific">Cohnella zeiphila</name>
    <dbReference type="NCBI Taxonomy" id="2761120"/>
    <lineage>
        <taxon>Bacteria</taxon>
        <taxon>Bacillati</taxon>
        <taxon>Bacillota</taxon>
        <taxon>Bacilli</taxon>
        <taxon>Bacillales</taxon>
        <taxon>Paenibacillaceae</taxon>
        <taxon>Cohnella</taxon>
    </lineage>
</organism>
<dbReference type="InterPro" id="IPR052509">
    <property type="entry name" value="Metal_resp_DNA-bind_regulator"/>
</dbReference>
<dbReference type="InterPro" id="IPR005149">
    <property type="entry name" value="Tscrpt_reg_PadR_N"/>
</dbReference>
<name>A0A7X0VZC6_9BACL</name>